<dbReference type="Proteomes" id="UP001168098">
    <property type="component" value="Unassembled WGS sequence"/>
</dbReference>
<dbReference type="InterPro" id="IPR007527">
    <property type="entry name" value="Znf_SWIM"/>
</dbReference>
<keyword evidence="2" id="KW-0863">Zinc-finger</keyword>
<dbReference type="EMBL" id="JARBHA010000017">
    <property type="protein sequence ID" value="KAJ9677900.1"/>
    <property type="molecule type" value="Genomic_DNA"/>
</dbReference>
<dbReference type="PANTHER" id="PTHR31973:SF195">
    <property type="entry name" value="MUDR FAMILY TRANSPOSASE"/>
    <property type="match status" value="1"/>
</dbReference>
<dbReference type="GO" id="GO:0008270">
    <property type="term" value="F:zinc ion binding"/>
    <property type="evidence" value="ECO:0007669"/>
    <property type="project" value="UniProtKB-KW"/>
</dbReference>
<proteinExistence type="predicted"/>
<feature type="domain" description="Zinc finger PMZ-type" evidence="4">
    <location>
        <begin position="718"/>
        <end position="745"/>
    </location>
</feature>
<dbReference type="Pfam" id="PF04434">
    <property type="entry name" value="SWIM"/>
    <property type="match status" value="1"/>
</dbReference>
<evidence type="ECO:0000313" key="6">
    <source>
        <dbReference type="Proteomes" id="UP001168098"/>
    </source>
</evidence>
<organism evidence="5 6">
    <name type="scientific">Vitis rotundifolia</name>
    <name type="common">Muscadine grape</name>
    <dbReference type="NCBI Taxonomy" id="103349"/>
    <lineage>
        <taxon>Eukaryota</taxon>
        <taxon>Viridiplantae</taxon>
        <taxon>Streptophyta</taxon>
        <taxon>Embryophyta</taxon>
        <taxon>Tracheophyta</taxon>
        <taxon>Spermatophyta</taxon>
        <taxon>Magnoliopsida</taxon>
        <taxon>eudicotyledons</taxon>
        <taxon>Gunneridae</taxon>
        <taxon>Pentapetalae</taxon>
        <taxon>rosids</taxon>
        <taxon>Vitales</taxon>
        <taxon>Vitaceae</taxon>
        <taxon>Viteae</taxon>
        <taxon>Vitis</taxon>
    </lineage>
</organism>
<gene>
    <name evidence="5" type="ORF">PVL29_022712</name>
</gene>
<accession>A0AA38YWI3</accession>
<dbReference type="AlphaFoldDB" id="A0AA38YWI3"/>
<evidence type="ECO:0000256" key="2">
    <source>
        <dbReference type="ARBA" id="ARBA00022771"/>
    </source>
</evidence>
<reference evidence="5 6" key="1">
    <citation type="journal article" date="2023" name="BMC Biotechnol.">
        <title>Vitis rotundifolia cv Carlos genome sequencing.</title>
        <authorList>
            <person name="Huff M."/>
            <person name="Hulse-Kemp A."/>
            <person name="Scheffler B."/>
            <person name="Youngblood R."/>
            <person name="Simpson S."/>
            <person name="Babiker E."/>
            <person name="Staton M."/>
        </authorList>
    </citation>
    <scope>NUCLEOTIDE SEQUENCE [LARGE SCALE GENOMIC DNA]</scope>
    <source>
        <tissue evidence="5">Leaf</tissue>
    </source>
</reference>
<name>A0AA38YWI3_VITRO</name>
<dbReference type="Pfam" id="PF03108">
    <property type="entry name" value="DBD_Tnp_Mut"/>
    <property type="match status" value="1"/>
</dbReference>
<dbReference type="PANTHER" id="PTHR31973">
    <property type="entry name" value="POLYPROTEIN, PUTATIVE-RELATED"/>
    <property type="match status" value="1"/>
</dbReference>
<keyword evidence="6" id="KW-1185">Reference proteome</keyword>
<keyword evidence="1" id="KW-0479">Metal-binding</keyword>
<evidence type="ECO:0000256" key="1">
    <source>
        <dbReference type="ARBA" id="ARBA00022723"/>
    </source>
</evidence>
<evidence type="ECO:0000256" key="3">
    <source>
        <dbReference type="ARBA" id="ARBA00022833"/>
    </source>
</evidence>
<protein>
    <recommendedName>
        <fullName evidence="4">Zinc finger PMZ-type domain-containing protein</fullName>
    </recommendedName>
</protein>
<dbReference type="InterPro" id="IPR018289">
    <property type="entry name" value="MULE_transposase_dom"/>
</dbReference>
<sequence length="842" mass="97184">MDGYTKVLCYTRGEIIDYEFGVSYNRPPEKGVSINSMITFDELETKLYHALNINRTYTKLNMVFRYPVPFPNGRGTVNYVPLLIQDDGDVSIMFTVVSQSPPPNTIEMYCQTSSIDHHPMPSSFTTPMHIESLGPSQQMAEKNTSSPMYMQSYDNNMEPIVRVDMTGVTDSIVMTVGNYVDILPVNDDENVNLFDEDDGNEDIMDMEDNENIENEASLLGGGEHDVSSPLFGELNWDVINSMANKDLIAHTGLWNESDELFKGLRFESKVDLQYAVKRYSICRNQHLIVIESEPDMWAVKCKKWFEGCNWRLRACCRKSHGLFEITKYIGPYTCVYPKLSQDHSQLDFTFIAREIQNVVQRDHTISIAVLYQIVKDKFGYNVHYKRIWEPKKKAIIRIFGDWDESYQALPRWMNIVKLTNPGTKVVWKTLVLAGCNGNVRFMRVFWAFGAFVEGFKHCRQVIQIDGSFLYGKYIGKLLIATSIDVNGHIFPLAFAIVKEESSDSWSWFLYTLRSQVTQREGICLISDCHAGIQAAIRDPSVGWNPPYAQHQYCFRHVASNFNDKYRKKMLKDLVYRAGSQHQPRKYESCMTELDIKKWTLAYDGGHRYGWMTTNIAECINGVLKGARMLPITALVRLTFYRCVSYFKTRRTEIQTQIVNEDLYTSYAINKITKYELRASGHTVNIFNHSNEIFEVTTAPHGFHMDKGNNIQIVKLKERTCTCNKWQSFGIPGSHVLAACARARIDSWQFVDKHYRMDVYGCCYTPQFNPIPHQAYWPEPNFPIVHPNPTLVRDKGRPRSTRIRNEMDWRKPSVKVRCGLCKQEGHNWRKCPNRGESSNTNAQ</sequence>
<keyword evidence="3" id="KW-0862">Zinc</keyword>
<dbReference type="SMART" id="SM00575">
    <property type="entry name" value="ZnF_PMZ"/>
    <property type="match status" value="1"/>
</dbReference>
<dbReference type="InterPro" id="IPR004332">
    <property type="entry name" value="Transposase_MuDR"/>
</dbReference>
<dbReference type="InterPro" id="IPR006564">
    <property type="entry name" value="Znf_PMZ"/>
</dbReference>
<evidence type="ECO:0000313" key="5">
    <source>
        <dbReference type="EMBL" id="KAJ9677900.1"/>
    </source>
</evidence>
<dbReference type="Pfam" id="PF10551">
    <property type="entry name" value="MULE"/>
    <property type="match status" value="1"/>
</dbReference>
<evidence type="ECO:0000259" key="4">
    <source>
        <dbReference type="SMART" id="SM00575"/>
    </source>
</evidence>
<comment type="caution">
    <text evidence="5">The sequence shown here is derived from an EMBL/GenBank/DDBJ whole genome shotgun (WGS) entry which is preliminary data.</text>
</comment>